<dbReference type="EMBL" id="CP002551">
    <property type="protein sequence ID" value="ADZ09132.1"/>
    <property type="molecule type" value="Genomic_DNA"/>
</dbReference>
<dbReference type="STRING" id="877455.Metbo_0883"/>
<dbReference type="KEGG" id="mel:Metbo_0883"/>
<gene>
    <name evidence="2" type="ordered locus">Metbo_0883</name>
</gene>
<dbReference type="Pfam" id="PF13712">
    <property type="entry name" value="Glyco_tranf_2_5"/>
    <property type="match status" value="1"/>
</dbReference>
<evidence type="ECO:0000313" key="3">
    <source>
        <dbReference type="Proteomes" id="UP000007490"/>
    </source>
</evidence>
<dbReference type="GeneID" id="10277332"/>
<sequence>MITVICVYNNRVLLEDRLLKSLKIQNTEYELILLDNTMGKYESAARALNCGAKQATKDYLMFVHQDVDLLYEDCLKDIEESLRELDDLGVAGVAGYTETNGKFIMYSNIKDGRPPEDVGVYLKDPLKVQTVDECLFIVPRSIFEKLKFDEITCPGWHLYGVDYCLSTTEFGKSVYVVPINIYHVSRTESFSKDYYTLLKNIVRKHGKKYKTIDTSCGIWNTNSVRLDINILEDKLLRFLKLR</sequence>
<organism evidence="2 3">
    <name type="scientific">Methanobacterium lacus (strain AL-21)</name>
    <dbReference type="NCBI Taxonomy" id="877455"/>
    <lineage>
        <taxon>Archaea</taxon>
        <taxon>Methanobacteriati</taxon>
        <taxon>Methanobacteriota</taxon>
        <taxon>Methanomada group</taxon>
        <taxon>Methanobacteria</taxon>
        <taxon>Methanobacteriales</taxon>
        <taxon>Methanobacteriaceae</taxon>
        <taxon>Methanobacterium</taxon>
    </lineage>
</organism>
<dbReference type="InterPro" id="IPR059123">
    <property type="entry name" value="StrF_dom"/>
</dbReference>
<dbReference type="AlphaFoldDB" id="F0TBQ5"/>
<dbReference type="InterPro" id="IPR029044">
    <property type="entry name" value="Nucleotide-diphossugar_trans"/>
</dbReference>
<evidence type="ECO:0000259" key="1">
    <source>
        <dbReference type="Pfam" id="PF13712"/>
    </source>
</evidence>
<name>F0TBQ5_METLA</name>
<dbReference type="eggNOG" id="arCOG06462">
    <property type="taxonomic scope" value="Archaea"/>
</dbReference>
<reference evidence="2 3" key="2">
    <citation type="journal article" date="2014" name="Int. J. Syst. Evol. Microbiol.">
        <title>Methanobacterium paludis sp. nov. and a novel strain of Methanobacterium lacus isolated from northern peatlands.</title>
        <authorList>
            <person name="Cadillo-Quiroz H."/>
            <person name="Brauer S.L."/>
            <person name="Goodson N."/>
            <person name="Yavitt J.B."/>
            <person name="Zinder S.H."/>
        </authorList>
    </citation>
    <scope>NUCLEOTIDE SEQUENCE [LARGE SCALE GENOMIC DNA]</scope>
    <source>
        <strain evidence="2 3">AL-21</strain>
    </source>
</reference>
<keyword evidence="2" id="KW-0808">Transferase</keyword>
<dbReference type="GO" id="GO:0016740">
    <property type="term" value="F:transferase activity"/>
    <property type="evidence" value="ECO:0007669"/>
    <property type="project" value="UniProtKB-KW"/>
</dbReference>
<evidence type="ECO:0000313" key="2">
    <source>
        <dbReference type="EMBL" id="ADZ09132.1"/>
    </source>
</evidence>
<dbReference type="Proteomes" id="UP000007490">
    <property type="component" value="Chromosome"/>
</dbReference>
<keyword evidence="3" id="KW-1185">Reference proteome</keyword>
<dbReference type="RefSeq" id="WP_013644483.1">
    <property type="nucleotide sequence ID" value="NC_015216.1"/>
</dbReference>
<dbReference type="SUPFAM" id="SSF53448">
    <property type="entry name" value="Nucleotide-diphospho-sugar transferases"/>
    <property type="match status" value="1"/>
</dbReference>
<dbReference type="OrthoDB" id="81511at2157"/>
<reference evidence="3" key="1">
    <citation type="submission" date="2011-02" db="EMBL/GenBank/DDBJ databases">
        <title>Complete sequence of Methanobacterium sp. AL-21.</title>
        <authorList>
            <consortium name="US DOE Joint Genome Institute"/>
            <person name="Lucas S."/>
            <person name="Copeland A."/>
            <person name="Lapidus A."/>
            <person name="Cheng J.-F."/>
            <person name="Goodwin L."/>
            <person name="Pitluck S."/>
            <person name="Chertkov O."/>
            <person name="Detter J.C."/>
            <person name="Han C."/>
            <person name="Tapia R."/>
            <person name="Land M."/>
            <person name="Hauser L."/>
            <person name="Kyrpides N."/>
            <person name="Ivanova N."/>
            <person name="Mikhailova N."/>
            <person name="Pagani I."/>
            <person name="Cadillo-Quiroz H."/>
            <person name="Imachi H."/>
            <person name="Zinder S."/>
            <person name="Liu W."/>
            <person name="Woyke T."/>
        </authorList>
    </citation>
    <scope>NUCLEOTIDE SEQUENCE [LARGE SCALE GENOMIC DNA]</scope>
    <source>
        <strain evidence="3">AL-21</strain>
    </source>
</reference>
<accession>F0TBQ5</accession>
<protein>
    <submittedName>
        <fullName evidence="2">Glycosyl transferase family 2</fullName>
    </submittedName>
</protein>
<proteinExistence type="predicted"/>
<feature type="domain" description="Streptomycin biosynthesis protein StrF" evidence="1">
    <location>
        <begin position="4"/>
        <end position="180"/>
    </location>
</feature>
<dbReference type="Gene3D" id="3.90.550.10">
    <property type="entry name" value="Spore Coat Polysaccharide Biosynthesis Protein SpsA, Chain A"/>
    <property type="match status" value="1"/>
</dbReference>
<dbReference type="HOGENOM" id="CLU_091578_0_0_2"/>